<organism evidence="2 3">
    <name type="scientific">Dreissena polymorpha</name>
    <name type="common">Zebra mussel</name>
    <name type="synonym">Mytilus polymorpha</name>
    <dbReference type="NCBI Taxonomy" id="45954"/>
    <lineage>
        <taxon>Eukaryota</taxon>
        <taxon>Metazoa</taxon>
        <taxon>Spiralia</taxon>
        <taxon>Lophotrochozoa</taxon>
        <taxon>Mollusca</taxon>
        <taxon>Bivalvia</taxon>
        <taxon>Autobranchia</taxon>
        <taxon>Heteroconchia</taxon>
        <taxon>Euheterodonta</taxon>
        <taxon>Imparidentia</taxon>
        <taxon>Neoheterodontei</taxon>
        <taxon>Myida</taxon>
        <taxon>Dreissenoidea</taxon>
        <taxon>Dreissenidae</taxon>
        <taxon>Dreissena</taxon>
    </lineage>
</organism>
<evidence type="ECO:0000313" key="3">
    <source>
        <dbReference type="Proteomes" id="UP000828390"/>
    </source>
</evidence>
<keyword evidence="1" id="KW-0472">Membrane</keyword>
<name>A0A9D4KEC6_DREPO</name>
<protein>
    <submittedName>
        <fullName evidence="2">Uncharacterized protein</fullName>
    </submittedName>
</protein>
<evidence type="ECO:0000256" key="1">
    <source>
        <dbReference type="SAM" id="Phobius"/>
    </source>
</evidence>
<proteinExistence type="predicted"/>
<gene>
    <name evidence="2" type="ORF">DPMN_111306</name>
</gene>
<accession>A0A9D4KEC6</accession>
<sequence length="83" mass="9357">MLMELLVHKLLSLVIAAVAMAILIRNSAVLVPSLDRVAPKYMKLVTYSIFLLIIVMSALLFVIFTMIFDFFVLTPYPFAPCFS</sequence>
<feature type="transmembrane region" description="Helical" evidence="1">
    <location>
        <begin position="44"/>
        <end position="68"/>
    </location>
</feature>
<comment type="caution">
    <text evidence="2">The sequence shown here is derived from an EMBL/GenBank/DDBJ whole genome shotgun (WGS) entry which is preliminary data.</text>
</comment>
<feature type="transmembrane region" description="Helical" evidence="1">
    <location>
        <begin position="6"/>
        <end position="24"/>
    </location>
</feature>
<keyword evidence="3" id="KW-1185">Reference proteome</keyword>
<keyword evidence="1" id="KW-0812">Transmembrane</keyword>
<dbReference type="Proteomes" id="UP000828390">
    <property type="component" value="Unassembled WGS sequence"/>
</dbReference>
<evidence type="ECO:0000313" key="2">
    <source>
        <dbReference type="EMBL" id="KAH3837904.1"/>
    </source>
</evidence>
<reference evidence="2" key="2">
    <citation type="submission" date="2020-11" db="EMBL/GenBank/DDBJ databases">
        <authorList>
            <person name="McCartney M.A."/>
            <person name="Auch B."/>
            <person name="Kono T."/>
            <person name="Mallez S."/>
            <person name="Becker A."/>
            <person name="Gohl D.M."/>
            <person name="Silverstein K.A.T."/>
            <person name="Koren S."/>
            <person name="Bechman K.B."/>
            <person name="Herman A."/>
            <person name="Abrahante J.E."/>
            <person name="Garbe J."/>
        </authorList>
    </citation>
    <scope>NUCLEOTIDE SEQUENCE</scope>
    <source>
        <strain evidence="2">Duluth1</strain>
        <tissue evidence="2">Whole animal</tissue>
    </source>
</reference>
<dbReference type="AlphaFoldDB" id="A0A9D4KEC6"/>
<keyword evidence="1" id="KW-1133">Transmembrane helix</keyword>
<reference evidence="2" key="1">
    <citation type="journal article" date="2019" name="bioRxiv">
        <title>The Genome of the Zebra Mussel, Dreissena polymorpha: A Resource for Invasive Species Research.</title>
        <authorList>
            <person name="McCartney M.A."/>
            <person name="Auch B."/>
            <person name="Kono T."/>
            <person name="Mallez S."/>
            <person name="Zhang Y."/>
            <person name="Obille A."/>
            <person name="Becker A."/>
            <person name="Abrahante J.E."/>
            <person name="Garbe J."/>
            <person name="Badalamenti J.P."/>
            <person name="Herman A."/>
            <person name="Mangelson H."/>
            <person name="Liachko I."/>
            <person name="Sullivan S."/>
            <person name="Sone E.D."/>
            <person name="Koren S."/>
            <person name="Silverstein K.A.T."/>
            <person name="Beckman K.B."/>
            <person name="Gohl D.M."/>
        </authorList>
    </citation>
    <scope>NUCLEOTIDE SEQUENCE</scope>
    <source>
        <strain evidence="2">Duluth1</strain>
        <tissue evidence="2">Whole animal</tissue>
    </source>
</reference>
<dbReference type="EMBL" id="JAIWYP010000004">
    <property type="protein sequence ID" value="KAH3837904.1"/>
    <property type="molecule type" value="Genomic_DNA"/>
</dbReference>